<proteinExistence type="inferred from homology"/>
<keyword evidence="2 9" id="KW-0808">Transferase</keyword>
<dbReference type="SUPFAM" id="SSF48371">
    <property type="entry name" value="ARM repeat"/>
    <property type="match status" value="1"/>
</dbReference>
<keyword evidence="9" id="KW-0723">Serine/threonine-protein kinase</keyword>
<keyword evidence="5 9" id="KW-0418">Kinase</keyword>
<dbReference type="PROSITE" id="PS51190">
    <property type="entry name" value="FATC"/>
    <property type="match status" value="1"/>
</dbReference>
<evidence type="ECO:0000256" key="9">
    <source>
        <dbReference type="RuleBase" id="RU364109"/>
    </source>
</evidence>
<dbReference type="EMBL" id="DS113420">
    <property type="protein sequence ID" value="EAY06579.1"/>
    <property type="molecule type" value="Genomic_DNA"/>
</dbReference>
<keyword evidence="14" id="KW-1185">Reference proteome</keyword>
<dbReference type="Pfam" id="PF02260">
    <property type="entry name" value="FATC"/>
    <property type="match status" value="1"/>
</dbReference>
<dbReference type="InterPro" id="IPR011009">
    <property type="entry name" value="Kinase-like_dom_sf"/>
</dbReference>
<dbReference type="InterPro" id="IPR016024">
    <property type="entry name" value="ARM-type_fold"/>
</dbReference>
<keyword evidence="4 9" id="KW-0547">Nucleotide-binding</keyword>
<name>A2ELA2_TRIV3</name>
<dbReference type="GO" id="GO:0005737">
    <property type="term" value="C:cytoplasm"/>
    <property type="evidence" value="ECO:0000318"/>
    <property type="project" value="GO_Central"/>
</dbReference>
<dbReference type="STRING" id="5722.A2ELA2"/>
<evidence type="ECO:0000256" key="2">
    <source>
        <dbReference type="ARBA" id="ARBA00022679"/>
    </source>
</evidence>
<dbReference type="Gene3D" id="1.25.10.10">
    <property type="entry name" value="Leucine-rich Repeat Variant"/>
    <property type="match status" value="2"/>
</dbReference>
<dbReference type="Pfam" id="PF08771">
    <property type="entry name" value="FRB_dom"/>
    <property type="match status" value="1"/>
</dbReference>
<dbReference type="InterPro" id="IPR011989">
    <property type="entry name" value="ARM-like"/>
</dbReference>
<evidence type="ECO:0000259" key="11">
    <source>
        <dbReference type="PROSITE" id="PS51189"/>
    </source>
</evidence>
<evidence type="ECO:0000313" key="14">
    <source>
        <dbReference type="Proteomes" id="UP000001542"/>
    </source>
</evidence>
<evidence type="ECO:0000256" key="5">
    <source>
        <dbReference type="ARBA" id="ARBA00022777"/>
    </source>
</evidence>
<dbReference type="CDD" id="cd05169">
    <property type="entry name" value="PIKKc_TOR"/>
    <property type="match status" value="1"/>
</dbReference>
<evidence type="ECO:0000256" key="3">
    <source>
        <dbReference type="ARBA" id="ARBA00022737"/>
    </source>
</evidence>
<dbReference type="InterPro" id="IPR003151">
    <property type="entry name" value="PIK-rel_kinase_FAT"/>
</dbReference>
<organism evidence="13 14">
    <name type="scientific">Trichomonas vaginalis (strain ATCC PRA-98 / G3)</name>
    <dbReference type="NCBI Taxonomy" id="412133"/>
    <lineage>
        <taxon>Eukaryota</taxon>
        <taxon>Metamonada</taxon>
        <taxon>Parabasalia</taxon>
        <taxon>Trichomonadida</taxon>
        <taxon>Trichomonadidae</taxon>
        <taxon>Trichomonas</taxon>
    </lineage>
</organism>
<evidence type="ECO:0000313" key="13">
    <source>
        <dbReference type="EMBL" id="EAY06579.1"/>
    </source>
</evidence>
<dbReference type="Pfam" id="PF11865">
    <property type="entry name" value="mTOR_dom"/>
    <property type="match status" value="1"/>
</dbReference>
<keyword evidence="3" id="KW-0677">Repeat</keyword>
<dbReference type="OrthoDB" id="381190at2759"/>
<protein>
    <recommendedName>
        <fullName evidence="9">Serine/threonine-protein kinase TOR</fullName>
        <ecNumber evidence="9">2.7.11.1</ecNumber>
    </recommendedName>
</protein>
<comment type="catalytic activity">
    <reaction evidence="8">
        <text>L-seryl-[protein] + ATP = O-phospho-L-seryl-[protein] + ADP + H(+)</text>
        <dbReference type="Rhea" id="RHEA:17989"/>
        <dbReference type="Rhea" id="RHEA-COMP:9863"/>
        <dbReference type="Rhea" id="RHEA-COMP:11604"/>
        <dbReference type="ChEBI" id="CHEBI:15378"/>
        <dbReference type="ChEBI" id="CHEBI:29999"/>
        <dbReference type="ChEBI" id="CHEBI:30616"/>
        <dbReference type="ChEBI" id="CHEBI:83421"/>
        <dbReference type="ChEBI" id="CHEBI:456216"/>
        <dbReference type="EC" id="2.7.11.1"/>
    </reaction>
</comment>
<dbReference type="GO" id="GO:0005524">
    <property type="term" value="F:ATP binding"/>
    <property type="evidence" value="ECO:0007669"/>
    <property type="project" value="UniProtKB-KW"/>
</dbReference>
<comment type="similarity">
    <text evidence="1 9">Belongs to the PI3/PI4-kinase family.</text>
</comment>
<dbReference type="InterPro" id="IPR000403">
    <property type="entry name" value="PI3/4_kinase_cat_dom"/>
</dbReference>
<evidence type="ECO:0000256" key="6">
    <source>
        <dbReference type="ARBA" id="ARBA00022840"/>
    </source>
</evidence>
<dbReference type="SMART" id="SM01345">
    <property type="entry name" value="Rapamycin_bind"/>
    <property type="match status" value="1"/>
</dbReference>
<dbReference type="InterPro" id="IPR003152">
    <property type="entry name" value="FATC_dom"/>
</dbReference>
<dbReference type="GO" id="GO:0016242">
    <property type="term" value="P:negative regulation of macroautophagy"/>
    <property type="evidence" value="ECO:0000318"/>
    <property type="project" value="GO_Central"/>
</dbReference>
<evidence type="ECO:0000256" key="1">
    <source>
        <dbReference type="ARBA" id="ARBA00011031"/>
    </source>
</evidence>
<dbReference type="Pfam" id="PF00454">
    <property type="entry name" value="PI3_PI4_kinase"/>
    <property type="match status" value="1"/>
</dbReference>
<evidence type="ECO:0000256" key="8">
    <source>
        <dbReference type="ARBA" id="ARBA00048679"/>
    </source>
</evidence>
<dbReference type="InterPro" id="IPR009076">
    <property type="entry name" value="FRB_dom"/>
</dbReference>
<keyword evidence="6 9" id="KW-0067">ATP-binding</keyword>
<dbReference type="InParanoid" id="A2ELA2"/>
<sequence>MEMVHISNKNLGNSIEKYVQMVTTLSRGPSIENLMRAAIGVTALHQFGNNDFTRLTGIFDRLIPQNDLEYVRFTSWCAGKLVHHPSFEQSRYVAHLLERLLGWVRAYGRRSRHLAAVCLLEYLSLNAGSEVVVFFEQWQSAVWTLVSHPSMQLIRATASAVNMLTRAILRYRRSDLDAYLSFFTQLIYRLLSFGSPFKVYAALKILEQLISSCPDFFSSKFGELYDMISDATSDGPLLVQAESYVSISHLTYVDSKQFSDLYADSLLEKTDEILLEFPRCIGASLSRMINNIPEYMETKIADIKQYAINLVNDPDWSFDLLTAATNKFGEKFLPIDEDLIMKLMKTPMTNYFNNFFIAYTRAIGEKINPTITEALATKIIDEFSTSETILALDLIAGLPGFALKQNGTLNTLITEKSMFEADEIRKAIPAALYSLAKSTNQPEHIRETTEKLFQLALFDPSTDVRLSILRALKRDAIKELADPEAVKFLQLFANDDSTSVRNLVFQTIAALGDINPMYVSNITRHALLEHFYSIKNVPGIRLRSRVIKTLPDLITATGATMKIYAKPFMEIAMDILLHPPEKSTLENFLEQEAVTNIEIGLFDSIALIAPIAPTIIAEDSYHLIPFLCNKLHTSEDRALLLSDLHLLFVLSSPPAAVVQYRIMAPLILSACSKLLANTQSRKVRMAILRVIGSLGVLDVHQRSPPMGSQAPTNLDDRLTRSFFTPSRDLDNPIDDTLLLKPETCEQCYVNVVATALLKILNNDELSELYGDTVTSLCDVLKNPRMFMLTYFDQFFNRFLVILDTASESDMQLYLPILSKLIVESSHNSTPFTERVLNFVVSHYNDKLGVLYLDVIIALVTTLRDGFVPYATTAISLLVSCLEAMKSQNEEVCDRVFKAFSQTGIYAVDLLYLIVPQICDVIVSEQALVGVRKLAIQSLKRIAQDAELILYLGPIVRAINYALGCKCADIKDDVFDLIFTLLKTQGRPFVKNAMPLINYIRRTGSANSEFEAAIESAQQIENFTPTITATPPIIRRKKATEHPFSEDTLIARAITPTLGYGRHLEQWLHSFMIVCINSSPNEDIRCCTTLATNYQPLAMMLFKIAFFSCWKKLSQQGKSVITNTFHSLLIATENYEVVTNEIMDLIFFMSKFEDMKIPLKHLVSSALRYGSNAFALCIQQDAIQRGVIKKKMAKMLIDTFINLGEWNNAIAVWKQYSSMIPNANKEDFLSKLHMWDVALPIYEQKYKQSKNPNSFNGYIKSLSNLGQWPTVVENVKNFEDLNLTAKRDVTSYFANAAFLLEKWDDLKQILESRSVDSIRCMVLLCLYKIKTGDYDIDSIITNAWSLLASRPITFWANNQQIHRDTMLRAQQIVEVLEIRDWAKYPNKRQDIERVWNQRLQTSPRDFEVWFPIISNRFRITHKADQTFLDLFSLKSLTLGTKLNSRVFSIVFRDLDLEKSPDLDRVCFVLNNYNTGNKEEALKQMKMLTQTVKGELLSKCHDLYATWLLEKNESIDTLYEAYSHLEQIPVVNSHAIEACKGCQAHTQIDKQFKEKMKMHDLHATLGGLYLPTGIVKALEIDLNGLQILRKWSDINSELINRDPAHLTKYVTNAIDALAKCCSISASFIEIVQLLNLFFEHANHGEVFDQTSWCISQISADLLLQASPQLLVQLNHPSPKVAQFVHQLLYNLLDEHYHALIFSLIVNTFSKDASRAHASTVLYNEFKQSHPVEAEEVSLIRKCLLRAAVTWYEYVLQKINDAIDHFSLGRVDLMQSTLQSIIQMTNKPRCEMHQQFVRQYGPQLRSLDSLMKVFSPRNQNCMNSISSWCRIMRDSLTEDIKKVRVIQLRALSEQLDERTHFKLAVPGTYRPGRPINRIQYFVGQFSVYMSKQQPKDVIVRGEDGNFYQYLVKGHEDLRLDERIMQFFRLINSFLKKQTYFSGNLIGTMGVIPLSMQHGLVQWVRGTDTLRHVVETYRKLYSRDPMQEFKLLEEYSYSSYDYMLPIQKQQVLEKVMRNVPSNDIAKLFILKADSTSTWLKQQHTFAISTAMTSIVGYVIGLGDRHPSNILIDRLSGKVIHIDFGDCFEKAAKRKFLPEVVPFRLTRMMVSAMGVTGTMGTFRTAFVQMANILRENRRVLVMVLSIFVHEPLVDPDSIEDSNIDTVDMPESVPPDPPQQGYAKERPQVNNNLMLAGSIMEKSRIMLANNPAAQSSLEMRHRVNQKLCGTDFDNKTPLSVEEQAGLLISNSVSTYNLAMMYSGWCSFW</sequence>
<dbReference type="GO" id="GO:0038201">
    <property type="term" value="C:TOR complex"/>
    <property type="evidence" value="ECO:0000318"/>
    <property type="project" value="GO_Central"/>
</dbReference>
<feature type="domain" description="FATC" evidence="12">
    <location>
        <begin position="2230"/>
        <end position="2262"/>
    </location>
</feature>
<dbReference type="PROSITE" id="PS51189">
    <property type="entry name" value="FAT"/>
    <property type="match status" value="1"/>
</dbReference>
<dbReference type="GO" id="GO:0106310">
    <property type="term" value="F:protein serine kinase activity"/>
    <property type="evidence" value="ECO:0007669"/>
    <property type="project" value="RHEA"/>
</dbReference>
<evidence type="ECO:0000259" key="12">
    <source>
        <dbReference type="PROSITE" id="PS51190"/>
    </source>
</evidence>
<dbReference type="VEuPathDB" id="TrichDB:TVAGG3_0867770"/>
<dbReference type="InterPro" id="IPR024585">
    <property type="entry name" value="mTOR_dom"/>
</dbReference>
<dbReference type="SUPFAM" id="SSF56112">
    <property type="entry name" value="Protein kinase-like (PK-like)"/>
    <property type="match status" value="1"/>
</dbReference>
<dbReference type="PANTHER" id="PTHR11139:SF9">
    <property type="entry name" value="SERINE_THREONINE-PROTEIN KINASE MTOR"/>
    <property type="match status" value="1"/>
</dbReference>
<dbReference type="GO" id="GO:0044877">
    <property type="term" value="F:protein-containing complex binding"/>
    <property type="evidence" value="ECO:0007669"/>
    <property type="project" value="InterPro"/>
</dbReference>
<feature type="domain" description="PI3K/PI4K catalytic" evidence="10">
    <location>
        <begin position="1878"/>
        <end position="2192"/>
    </location>
</feature>
<dbReference type="SMART" id="SM01343">
    <property type="entry name" value="FATC"/>
    <property type="match status" value="1"/>
</dbReference>
<dbReference type="InterPro" id="IPR036940">
    <property type="entry name" value="PI3/4_kinase_cat_sf"/>
</dbReference>
<dbReference type="FunFam" id="3.30.1010.10:FF:000025">
    <property type="entry name" value="PIKK family atypical protein kinase"/>
    <property type="match status" value="1"/>
</dbReference>
<dbReference type="Gene3D" id="3.30.1010.10">
    <property type="entry name" value="Phosphatidylinositol 3-kinase Catalytic Subunit, Chain A, domain 4"/>
    <property type="match status" value="1"/>
</dbReference>
<reference evidence="13" key="1">
    <citation type="submission" date="2006-10" db="EMBL/GenBank/DDBJ databases">
        <authorList>
            <person name="Amadeo P."/>
            <person name="Zhao Q."/>
            <person name="Wortman J."/>
            <person name="Fraser-Liggett C."/>
            <person name="Carlton J."/>
        </authorList>
    </citation>
    <scope>NUCLEOTIDE SEQUENCE</scope>
    <source>
        <strain evidence="13">G3</strain>
    </source>
</reference>
<dbReference type="eggNOG" id="KOG0891">
    <property type="taxonomic scope" value="Eukaryota"/>
</dbReference>
<dbReference type="PANTHER" id="PTHR11139">
    <property type="entry name" value="ATAXIA TELANGIECTASIA MUTATED ATM -RELATED"/>
    <property type="match status" value="1"/>
</dbReference>
<dbReference type="InterPro" id="IPR014009">
    <property type="entry name" value="PIK_FAT"/>
</dbReference>
<dbReference type="GO" id="GO:0004674">
    <property type="term" value="F:protein serine/threonine kinase activity"/>
    <property type="evidence" value="ECO:0000318"/>
    <property type="project" value="GO_Central"/>
</dbReference>
<dbReference type="GO" id="GO:0005634">
    <property type="term" value="C:nucleus"/>
    <property type="evidence" value="ECO:0000318"/>
    <property type="project" value="GO_Central"/>
</dbReference>
<comment type="catalytic activity">
    <reaction evidence="7 9">
        <text>L-threonyl-[protein] + ATP = O-phospho-L-threonyl-[protein] + ADP + H(+)</text>
        <dbReference type="Rhea" id="RHEA:46608"/>
        <dbReference type="Rhea" id="RHEA-COMP:11060"/>
        <dbReference type="Rhea" id="RHEA-COMP:11605"/>
        <dbReference type="ChEBI" id="CHEBI:15378"/>
        <dbReference type="ChEBI" id="CHEBI:30013"/>
        <dbReference type="ChEBI" id="CHEBI:30616"/>
        <dbReference type="ChEBI" id="CHEBI:61977"/>
        <dbReference type="ChEBI" id="CHEBI:456216"/>
        <dbReference type="EC" id="2.7.11.1"/>
    </reaction>
</comment>
<gene>
    <name evidence="13" type="ORF">TVAG_069490</name>
</gene>
<accession>A2ELA2</accession>
<dbReference type="VEuPathDB" id="TrichDB:TVAGG3_0004340"/>
<dbReference type="Proteomes" id="UP000001542">
    <property type="component" value="Unassembled WGS sequence"/>
</dbReference>
<evidence type="ECO:0000256" key="4">
    <source>
        <dbReference type="ARBA" id="ARBA00022741"/>
    </source>
</evidence>
<evidence type="ECO:0000256" key="7">
    <source>
        <dbReference type="ARBA" id="ARBA00047899"/>
    </source>
</evidence>
<dbReference type="InterPro" id="IPR050517">
    <property type="entry name" value="DDR_Repair_Kinase"/>
</dbReference>
<dbReference type="FunFam" id="1.25.10.10:FF:000877">
    <property type="entry name" value="Serine/threonine-protein kinase TOR"/>
    <property type="match status" value="1"/>
</dbReference>
<dbReference type="SMR" id="A2ELA2"/>
<dbReference type="VEuPathDB" id="TrichDB:TVAG_069490"/>
<dbReference type="SMART" id="SM01346">
    <property type="entry name" value="DUF3385"/>
    <property type="match status" value="1"/>
</dbReference>
<dbReference type="PROSITE" id="PS50290">
    <property type="entry name" value="PI3_4_KINASE_3"/>
    <property type="match status" value="1"/>
</dbReference>
<dbReference type="GO" id="GO:0031929">
    <property type="term" value="P:TOR signaling"/>
    <property type="evidence" value="ECO:0000318"/>
    <property type="project" value="GO_Central"/>
</dbReference>
<evidence type="ECO:0000259" key="10">
    <source>
        <dbReference type="PROSITE" id="PS50290"/>
    </source>
</evidence>
<dbReference type="Gene3D" id="1.10.1070.11">
    <property type="entry name" value="Phosphatidylinositol 3-/4-kinase, catalytic domain"/>
    <property type="match status" value="1"/>
</dbReference>
<dbReference type="EC" id="2.7.11.1" evidence="9"/>
<dbReference type="SMART" id="SM00146">
    <property type="entry name" value="PI3Kc"/>
    <property type="match status" value="1"/>
</dbReference>
<reference evidence="13" key="2">
    <citation type="journal article" date="2007" name="Science">
        <title>Draft genome sequence of the sexually transmitted pathogen Trichomonas vaginalis.</title>
        <authorList>
            <person name="Carlton J.M."/>
            <person name="Hirt R.P."/>
            <person name="Silva J.C."/>
            <person name="Delcher A.L."/>
            <person name="Schatz M."/>
            <person name="Zhao Q."/>
            <person name="Wortman J.R."/>
            <person name="Bidwell S.L."/>
            <person name="Alsmark U.C.M."/>
            <person name="Besteiro S."/>
            <person name="Sicheritz-Ponten T."/>
            <person name="Noel C.J."/>
            <person name="Dacks J.B."/>
            <person name="Foster P.G."/>
            <person name="Simillion C."/>
            <person name="Van de Peer Y."/>
            <person name="Miranda-Saavedra D."/>
            <person name="Barton G.J."/>
            <person name="Westrop G.D."/>
            <person name="Mueller S."/>
            <person name="Dessi D."/>
            <person name="Fiori P.L."/>
            <person name="Ren Q."/>
            <person name="Paulsen I."/>
            <person name="Zhang H."/>
            <person name="Bastida-Corcuera F.D."/>
            <person name="Simoes-Barbosa A."/>
            <person name="Brown M.T."/>
            <person name="Hayes R.D."/>
            <person name="Mukherjee M."/>
            <person name="Okumura C.Y."/>
            <person name="Schneider R."/>
            <person name="Smith A.J."/>
            <person name="Vanacova S."/>
            <person name="Villalvazo M."/>
            <person name="Haas B.J."/>
            <person name="Pertea M."/>
            <person name="Feldblyum T.V."/>
            <person name="Utterback T.R."/>
            <person name="Shu C.L."/>
            <person name="Osoegawa K."/>
            <person name="de Jong P.J."/>
            <person name="Hrdy I."/>
            <person name="Horvathova L."/>
            <person name="Zubacova Z."/>
            <person name="Dolezal P."/>
            <person name="Malik S.B."/>
            <person name="Logsdon J.M. Jr."/>
            <person name="Henze K."/>
            <person name="Gupta A."/>
            <person name="Wang C.C."/>
            <person name="Dunne R.L."/>
            <person name="Upcroft J.A."/>
            <person name="Upcroft P."/>
            <person name="White O."/>
            <person name="Salzberg S.L."/>
            <person name="Tang P."/>
            <person name="Chiu C.-H."/>
            <person name="Lee Y.-S."/>
            <person name="Embley T.M."/>
            <person name="Coombs G.H."/>
            <person name="Mottram J.C."/>
            <person name="Tachezy J."/>
            <person name="Fraser-Liggett C.M."/>
            <person name="Johnson P.J."/>
        </authorList>
    </citation>
    <scope>NUCLEOTIDE SEQUENCE [LARGE SCALE GENOMIC DNA]</scope>
    <source>
        <strain evidence="13">G3</strain>
    </source>
</reference>
<dbReference type="FunFam" id="1.10.1070.11:FF:000029">
    <property type="entry name" value="Serine/threonine-protein kinase TOR"/>
    <property type="match status" value="1"/>
</dbReference>
<dbReference type="InterPro" id="IPR026683">
    <property type="entry name" value="TOR_cat"/>
</dbReference>
<dbReference type="Pfam" id="PF02259">
    <property type="entry name" value="FAT"/>
    <property type="match status" value="1"/>
</dbReference>
<feature type="domain" description="FAT" evidence="11">
    <location>
        <begin position="1176"/>
        <end position="1707"/>
    </location>
</feature>
<dbReference type="InterPro" id="IPR018936">
    <property type="entry name" value="PI3/4_kinase_CS"/>
</dbReference>
<dbReference type="PROSITE" id="PS00916">
    <property type="entry name" value="PI3_4_KINASE_2"/>
    <property type="match status" value="1"/>
</dbReference>